<dbReference type="GO" id="GO:0008623">
    <property type="term" value="C:CHRAC"/>
    <property type="evidence" value="ECO:0007669"/>
    <property type="project" value="TreeGrafter"/>
</dbReference>
<feature type="compositionally biased region" description="Polar residues" evidence="6">
    <location>
        <begin position="1"/>
        <end position="11"/>
    </location>
</feature>
<evidence type="ECO:0000256" key="3">
    <source>
        <dbReference type="ARBA" id="ARBA00023163"/>
    </source>
</evidence>
<comment type="similarity">
    <text evidence="5">Belongs to the NFYC/HAP5 subunit family.</text>
</comment>
<reference evidence="8 9" key="1">
    <citation type="journal article" date="2019" name="Nat. Ecol. Evol.">
        <title>Megaphylogeny resolves global patterns of mushroom evolution.</title>
        <authorList>
            <person name="Varga T."/>
            <person name="Krizsan K."/>
            <person name="Foldi C."/>
            <person name="Dima B."/>
            <person name="Sanchez-Garcia M."/>
            <person name="Sanchez-Ramirez S."/>
            <person name="Szollosi G.J."/>
            <person name="Szarkandi J.G."/>
            <person name="Papp V."/>
            <person name="Albert L."/>
            <person name="Andreopoulos W."/>
            <person name="Angelini C."/>
            <person name="Antonin V."/>
            <person name="Barry K.W."/>
            <person name="Bougher N.L."/>
            <person name="Buchanan P."/>
            <person name="Buyck B."/>
            <person name="Bense V."/>
            <person name="Catcheside P."/>
            <person name="Chovatia M."/>
            <person name="Cooper J."/>
            <person name="Damon W."/>
            <person name="Desjardin D."/>
            <person name="Finy P."/>
            <person name="Geml J."/>
            <person name="Haridas S."/>
            <person name="Hughes K."/>
            <person name="Justo A."/>
            <person name="Karasinski D."/>
            <person name="Kautmanova I."/>
            <person name="Kiss B."/>
            <person name="Kocsube S."/>
            <person name="Kotiranta H."/>
            <person name="LaButti K.M."/>
            <person name="Lechner B.E."/>
            <person name="Liimatainen K."/>
            <person name="Lipzen A."/>
            <person name="Lukacs Z."/>
            <person name="Mihaltcheva S."/>
            <person name="Morgado L.N."/>
            <person name="Niskanen T."/>
            <person name="Noordeloos M.E."/>
            <person name="Ohm R.A."/>
            <person name="Ortiz-Santana B."/>
            <person name="Ovrebo C."/>
            <person name="Racz N."/>
            <person name="Riley R."/>
            <person name="Savchenko A."/>
            <person name="Shiryaev A."/>
            <person name="Soop K."/>
            <person name="Spirin V."/>
            <person name="Szebenyi C."/>
            <person name="Tomsovsky M."/>
            <person name="Tulloss R.E."/>
            <person name="Uehling J."/>
            <person name="Grigoriev I.V."/>
            <person name="Vagvolgyi C."/>
            <person name="Papp T."/>
            <person name="Martin F.M."/>
            <person name="Miettinen O."/>
            <person name="Hibbett D.S."/>
            <person name="Nagy L.G."/>
        </authorList>
    </citation>
    <scope>NUCLEOTIDE SEQUENCE [LARGE SCALE GENOMIC DNA]</scope>
    <source>
        <strain evidence="8 9">OMC1185</strain>
    </source>
</reference>
<dbReference type="PANTHER" id="PTHR10252:SF54">
    <property type="entry name" value="CHROMATIN ACCESSIBILITY COMPLEX PROTEIN 1"/>
    <property type="match status" value="1"/>
</dbReference>
<organism evidence="8 9">
    <name type="scientific">Heliocybe sulcata</name>
    <dbReference type="NCBI Taxonomy" id="5364"/>
    <lineage>
        <taxon>Eukaryota</taxon>
        <taxon>Fungi</taxon>
        <taxon>Dikarya</taxon>
        <taxon>Basidiomycota</taxon>
        <taxon>Agaricomycotina</taxon>
        <taxon>Agaricomycetes</taxon>
        <taxon>Gloeophyllales</taxon>
        <taxon>Gloeophyllaceae</taxon>
        <taxon>Heliocybe</taxon>
    </lineage>
</organism>
<dbReference type="InterPro" id="IPR009072">
    <property type="entry name" value="Histone-fold"/>
</dbReference>
<keyword evidence="2" id="KW-0805">Transcription regulation</keyword>
<sequence length="188" mass="20885">MEETQTQTQDGTLPEGESVSTTQTPVDGADQGTSTKKREKKAPAVYTRTIGTSPLPIARVQKILKADEELIMVQREAVLAIAIATEQFVKRLMEAVQRVAQRERRTTVQQRDMLSVVRRADEFVFLDEIMQTVVPSEPPAKRKPKALEKAGEQATTLLDQFVVNARQDEEGPGDVFVNEDGTMTLLDS</sequence>
<evidence type="ECO:0000256" key="5">
    <source>
        <dbReference type="ARBA" id="ARBA00038129"/>
    </source>
</evidence>
<dbReference type="GO" id="GO:0006261">
    <property type="term" value="P:DNA-templated DNA replication"/>
    <property type="evidence" value="ECO:0007669"/>
    <property type="project" value="TreeGrafter"/>
</dbReference>
<dbReference type="Pfam" id="PF00125">
    <property type="entry name" value="Histone"/>
    <property type="match status" value="1"/>
</dbReference>
<dbReference type="OrthoDB" id="636685at2759"/>
<dbReference type="Gene3D" id="1.10.20.10">
    <property type="entry name" value="Histone, subunit A"/>
    <property type="match status" value="1"/>
</dbReference>
<dbReference type="InterPro" id="IPR007125">
    <property type="entry name" value="H2A/H2B/H3"/>
</dbReference>
<dbReference type="SUPFAM" id="SSF47113">
    <property type="entry name" value="Histone-fold"/>
    <property type="match status" value="1"/>
</dbReference>
<comment type="subcellular location">
    <subcellularLocation>
        <location evidence="1">Nucleus</location>
    </subcellularLocation>
</comment>
<dbReference type="GO" id="GO:0046982">
    <property type="term" value="F:protein heterodimerization activity"/>
    <property type="evidence" value="ECO:0007669"/>
    <property type="project" value="InterPro"/>
</dbReference>
<dbReference type="CDD" id="cd23645">
    <property type="entry name" value="HFD_Dpb3-like"/>
    <property type="match status" value="1"/>
</dbReference>
<protein>
    <recommendedName>
        <fullName evidence="7">Core Histone H2A/H2B/H3 domain-containing protein</fullName>
    </recommendedName>
</protein>
<evidence type="ECO:0000259" key="7">
    <source>
        <dbReference type="Pfam" id="PF00125"/>
    </source>
</evidence>
<dbReference type="PANTHER" id="PTHR10252">
    <property type="entry name" value="HISTONE-LIKE TRANSCRIPTION FACTOR CCAAT-RELATED"/>
    <property type="match status" value="1"/>
</dbReference>
<dbReference type="AlphaFoldDB" id="A0A5C3MUS1"/>
<accession>A0A5C3MUS1</accession>
<evidence type="ECO:0000313" key="9">
    <source>
        <dbReference type="Proteomes" id="UP000305948"/>
    </source>
</evidence>
<keyword evidence="4" id="KW-0539">Nucleus</keyword>
<keyword evidence="9" id="KW-1185">Reference proteome</keyword>
<feature type="domain" description="Core Histone H2A/H2B/H3" evidence="7">
    <location>
        <begin position="43"/>
        <end position="118"/>
    </location>
</feature>
<proteinExistence type="inferred from homology"/>
<evidence type="ECO:0000256" key="4">
    <source>
        <dbReference type="ARBA" id="ARBA00023242"/>
    </source>
</evidence>
<dbReference type="EMBL" id="ML213518">
    <property type="protein sequence ID" value="TFK48673.1"/>
    <property type="molecule type" value="Genomic_DNA"/>
</dbReference>
<dbReference type="GO" id="GO:0003677">
    <property type="term" value="F:DNA binding"/>
    <property type="evidence" value="ECO:0007669"/>
    <property type="project" value="InterPro"/>
</dbReference>
<gene>
    <name evidence="8" type="ORF">OE88DRAFT_1634311</name>
</gene>
<evidence type="ECO:0000256" key="2">
    <source>
        <dbReference type="ARBA" id="ARBA00023015"/>
    </source>
</evidence>
<dbReference type="InterPro" id="IPR050568">
    <property type="entry name" value="Transcr_DNA_Rep_Reg"/>
</dbReference>
<keyword evidence="3" id="KW-0804">Transcription</keyword>
<evidence type="ECO:0000256" key="1">
    <source>
        <dbReference type="ARBA" id="ARBA00004123"/>
    </source>
</evidence>
<evidence type="ECO:0000313" key="8">
    <source>
        <dbReference type="EMBL" id="TFK48673.1"/>
    </source>
</evidence>
<dbReference type="Proteomes" id="UP000305948">
    <property type="component" value="Unassembled WGS sequence"/>
</dbReference>
<dbReference type="STRING" id="5364.A0A5C3MUS1"/>
<name>A0A5C3MUS1_9AGAM</name>
<feature type="region of interest" description="Disordered" evidence="6">
    <location>
        <begin position="1"/>
        <end position="43"/>
    </location>
</feature>
<evidence type="ECO:0000256" key="6">
    <source>
        <dbReference type="SAM" id="MobiDB-lite"/>
    </source>
</evidence>